<feature type="transmembrane region" description="Helical" evidence="7">
    <location>
        <begin position="131"/>
        <end position="149"/>
    </location>
</feature>
<proteinExistence type="predicted"/>
<evidence type="ECO:0000259" key="8">
    <source>
        <dbReference type="PROSITE" id="PS50850"/>
    </source>
</evidence>
<dbReference type="FunFam" id="1.20.1250.20:FF:000106">
    <property type="entry name" value="MFS transporter, putative"/>
    <property type="match status" value="1"/>
</dbReference>
<feature type="transmembrane region" description="Helical" evidence="7">
    <location>
        <begin position="101"/>
        <end position="119"/>
    </location>
</feature>
<dbReference type="GO" id="GO:0016020">
    <property type="term" value="C:membrane"/>
    <property type="evidence" value="ECO:0007669"/>
    <property type="project" value="UniProtKB-SubCell"/>
</dbReference>
<evidence type="ECO:0000313" key="9">
    <source>
        <dbReference type="EMBL" id="KAF4968998.1"/>
    </source>
</evidence>
<sequence length="469" mass="52402">MDVRNEKDSQATSAELSPISEEEEKKLVRKVDLLLMPLLVLGFFALQLDRGNIGNALTDSFLADVGITQNQFNVGQQLLSAGIIIFEIPSNLVLYRIGPTLWIGGQIIAWGLVATFQAFQKGLSPFLATRFLIGMFEAGFIPASLFTITRWYKKDEISKRFSWFFLGNQLASALSGIIAYGVLHMRGIANLTGWQWLFILEGLFTVIIGITFILMFPNEVNNPVSLVGIRYFNDRETEILSQRVLRDDPSKAVLRRHINRQELIAALTNWRLIPHIGLTITGLATASAFGSYAPSLTKGFGFGRLESNALVSIAYWILLIFILFWGWFADRVRVRGLVVTAGLLIFWSFNIANQTLIESKNGTLRFIMLAAAISVSWPWHPINGSWVSLNAKSAGERSVSMAIHIMAANCSGLIGSQIFRSEDLPIYRRGWTVIVCLSSAAVFFSLWANLQYYLGNGRKLRRSGLPFAY</sequence>
<evidence type="ECO:0000256" key="5">
    <source>
        <dbReference type="ARBA" id="ARBA00023136"/>
    </source>
</evidence>
<dbReference type="SUPFAM" id="SSF103473">
    <property type="entry name" value="MFS general substrate transporter"/>
    <property type="match status" value="1"/>
</dbReference>
<protein>
    <recommendedName>
        <fullName evidence="8">Major facilitator superfamily (MFS) profile domain-containing protein</fullName>
    </recommendedName>
</protein>
<evidence type="ECO:0000256" key="2">
    <source>
        <dbReference type="ARBA" id="ARBA00022448"/>
    </source>
</evidence>
<keyword evidence="3 7" id="KW-0812">Transmembrane</keyword>
<comment type="subcellular location">
    <subcellularLocation>
        <location evidence="1">Membrane</location>
        <topology evidence="1">Multi-pass membrane protein</topology>
    </subcellularLocation>
</comment>
<evidence type="ECO:0000256" key="7">
    <source>
        <dbReference type="SAM" id="Phobius"/>
    </source>
</evidence>
<dbReference type="PANTHER" id="PTHR43791">
    <property type="entry name" value="PERMEASE-RELATED"/>
    <property type="match status" value="1"/>
</dbReference>
<keyword evidence="10" id="KW-1185">Reference proteome</keyword>
<dbReference type="InterPro" id="IPR020846">
    <property type="entry name" value="MFS_dom"/>
</dbReference>
<evidence type="ECO:0000256" key="4">
    <source>
        <dbReference type="ARBA" id="ARBA00022989"/>
    </source>
</evidence>
<feature type="transmembrane region" description="Helical" evidence="7">
    <location>
        <begin position="272"/>
        <end position="293"/>
    </location>
</feature>
<feature type="transmembrane region" description="Helical" evidence="7">
    <location>
        <begin position="431"/>
        <end position="454"/>
    </location>
</feature>
<feature type="transmembrane region" description="Helical" evidence="7">
    <location>
        <begin position="363"/>
        <end position="379"/>
    </location>
</feature>
<evidence type="ECO:0000313" key="10">
    <source>
        <dbReference type="Proteomes" id="UP000622797"/>
    </source>
</evidence>
<dbReference type="GO" id="GO:0022857">
    <property type="term" value="F:transmembrane transporter activity"/>
    <property type="evidence" value="ECO:0007669"/>
    <property type="project" value="InterPro"/>
</dbReference>
<dbReference type="Proteomes" id="UP000622797">
    <property type="component" value="Unassembled WGS sequence"/>
</dbReference>
<feature type="transmembrane region" description="Helical" evidence="7">
    <location>
        <begin position="195"/>
        <end position="216"/>
    </location>
</feature>
<reference evidence="9" key="2">
    <citation type="submission" date="2020-05" db="EMBL/GenBank/DDBJ databases">
        <authorList>
            <person name="Kim H.-S."/>
            <person name="Proctor R.H."/>
            <person name="Brown D.W."/>
        </authorList>
    </citation>
    <scope>NUCLEOTIDE SEQUENCE</scope>
    <source>
        <strain evidence="9">NRRL 20472</strain>
    </source>
</reference>
<accession>A0A8H4U3B4</accession>
<dbReference type="Pfam" id="PF07690">
    <property type="entry name" value="MFS_1"/>
    <property type="match status" value="1"/>
</dbReference>
<feature type="domain" description="Major facilitator superfamily (MFS) profile" evidence="8">
    <location>
        <begin position="35"/>
        <end position="469"/>
    </location>
</feature>
<evidence type="ECO:0000256" key="3">
    <source>
        <dbReference type="ARBA" id="ARBA00022692"/>
    </source>
</evidence>
<feature type="transmembrane region" description="Helical" evidence="7">
    <location>
        <begin position="161"/>
        <end position="183"/>
    </location>
</feature>
<keyword evidence="4 7" id="KW-1133">Transmembrane helix</keyword>
<dbReference type="InterPro" id="IPR036259">
    <property type="entry name" value="MFS_trans_sf"/>
</dbReference>
<dbReference type="EMBL" id="JABEXW010000177">
    <property type="protein sequence ID" value="KAF4968998.1"/>
    <property type="molecule type" value="Genomic_DNA"/>
</dbReference>
<keyword evidence="6" id="KW-0325">Glycoprotein</keyword>
<feature type="transmembrane region" description="Helical" evidence="7">
    <location>
        <begin position="399"/>
        <end position="419"/>
    </location>
</feature>
<reference evidence="9" key="1">
    <citation type="journal article" date="2020" name="BMC Genomics">
        <title>Correction to: Identification and distribution of gene clusters required for synthesis of sphingolipid metabolism inhibitors in diverse species of the filamentous fungus Fusarium.</title>
        <authorList>
            <person name="Kim H.S."/>
            <person name="Lohmar J.M."/>
            <person name="Busman M."/>
            <person name="Brown D.W."/>
            <person name="Naumann T.A."/>
            <person name="Divon H.H."/>
            <person name="Lysoe E."/>
            <person name="Uhlig S."/>
            <person name="Proctor R.H."/>
        </authorList>
    </citation>
    <scope>NUCLEOTIDE SEQUENCE</scope>
    <source>
        <strain evidence="9">NRRL 20472</strain>
    </source>
</reference>
<comment type="caution">
    <text evidence="9">The sequence shown here is derived from an EMBL/GenBank/DDBJ whole genome shotgun (WGS) entry which is preliminary data.</text>
</comment>
<dbReference type="Gene3D" id="1.20.1250.20">
    <property type="entry name" value="MFS general substrate transporter like domains"/>
    <property type="match status" value="2"/>
</dbReference>
<dbReference type="AlphaFoldDB" id="A0A8H4U3B4"/>
<feature type="transmembrane region" description="Helical" evidence="7">
    <location>
        <begin position="334"/>
        <end position="351"/>
    </location>
</feature>
<dbReference type="PANTHER" id="PTHR43791:SF32">
    <property type="entry name" value="MAJOR FACILITATOR SUPERFAMILY (MFS) PROFILE DOMAIN-CONTAINING PROTEIN"/>
    <property type="match status" value="1"/>
</dbReference>
<evidence type="ECO:0000256" key="6">
    <source>
        <dbReference type="ARBA" id="ARBA00023180"/>
    </source>
</evidence>
<evidence type="ECO:0000256" key="1">
    <source>
        <dbReference type="ARBA" id="ARBA00004141"/>
    </source>
</evidence>
<dbReference type="OrthoDB" id="2985014at2759"/>
<name>A0A8H4U3B4_9HYPO</name>
<gene>
    <name evidence="9" type="ORF">FSARC_3652</name>
</gene>
<dbReference type="PROSITE" id="PS50850">
    <property type="entry name" value="MFS"/>
    <property type="match status" value="1"/>
</dbReference>
<organism evidence="9 10">
    <name type="scientific">Fusarium sarcochroum</name>
    <dbReference type="NCBI Taxonomy" id="1208366"/>
    <lineage>
        <taxon>Eukaryota</taxon>
        <taxon>Fungi</taxon>
        <taxon>Dikarya</taxon>
        <taxon>Ascomycota</taxon>
        <taxon>Pezizomycotina</taxon>
        <taxon>Sordariomycetes</taxon>
        <taxon>Hypocreomycetidae</taxon>
        <taxon>Hypocreales</taxon>
        <taxon>Nectriaceae</taxon>
        <taxon>Fusarium</taxon>
        <taxon>Fusarium lateritium species complex</taxon>
    </lineage>
</organism>
<dbReference type="InterPro" id="IPR011701">
    <property type="entry name" value="MFS"/>
</dbReference>
<keyword evidence="2" id="KW-0813">Transport</keyword>
<keyword evidence="5 7" id="KW-0472">Membrane</keyword>
<feature type="transmembrane region" description="Helical" evidence="7">
    <location>
        <begin position="305"/>
        <end position="328"/>
    </location>
</feature>